<evidence type="ECO:0000256" key="1">
    <source>
        <dbReference type="ARBA" id="ARBA00001971"/>
    </source>
</evidence>
<dbReference type="GO" id="GO:0020037">
    <property type="term" value="F:heme binding"/>
    <property type="evidence" value="ECO:0007669"/>
    <property type="project" value="InterPro"/>
</dbReference>
<keyword evidence="4" id="KW-0479">Metal-binding</keyword>
<evidence type="ECO:0000256" key="5">
    <source>
        <dbReference type="ARBA" id="ARBA00023002"/>
    </source>
</evidence>
<keyword evidence="9" id="KW-1185">Reference proteome</keyword>
<dbReference type="PANTHER" id="PTHR46696:SF4">
    <property type="entry name" value="BIOTIN BIOSYNTHESIS CYTOCHROME P450"/>
    <property type="match status" value="1"/>
</dbReference>
<dbReference type="EMBL" id="MVHR01000035">
    <property type="protein sequence ID" value="ORA70427.1"/>
    <property type="molecule type" value="Genomic_DNA"/>
</dbReference>
<keyword evidence="3" id="KW-0349">Heme</keyword>
<dbReference type="RefSeq" id="WP_269473861.1">
    <property type="nucleotide sequence ID" value="NZ_AP022615.1"/>
</dbReference>
<sequence>MLATFRLPTAETWSDPWPMYRALRDHDPVHHVAPRAEGGGNSPGYYVLSRHADVWSAACDTETFSSTLAAAVEHNGLKPAGSQGNPSQVLQDSSEHAEFRKLVSHGFAPRLGTMESTVREFVVERIERMRADGGGDIVADLFRPLPSVVVAEYLGIPEDDRVHFDGWAEAVAAVTLAEGGLATALRGVIGPLATMMSYFTELIRLRRLVPGDDTVSQLVTAGPGTQSVLAFIVAMIANGIDTTTGMLAGSVQLLHQRPDQRTLLVENPELIPGSIDEFLRLTSPVQAMSRTVTRDVTIRGTAIPKGRQVLLLYGSANRDERQYGPDASDLDVRRQPRNVVSFSQGVNRCLGAAAARMQSRVVLTELLSRCPDFEVDEPGIVWANSSHVRRPVSVPFRIGS</sequence>
<comment type="cofactor">
    <cofactor evidence="1">
        <name>heme</name>
        <dbReference type="ChEBI" id="CHEBI:30413"/>
    </cofactor>
</comment>
<dbReference type="Pfam" id="PF00067">
    <property type="entry name" value="p450"/>
    <property type="match status" value="1"/>
</dbReference>
<dbReference type="InterPro" id="IPR002397">
    <property type="entry name" value="Cyt_P450_B"/>
</dbReference>
<evidence type="ECO:0000256" key="3">
    <source>
        <dbReference type="ARBA" id="ARBA00022617"/>
    </source>
</evidence>
<dbReference type="Gene3D" id="1.10.630.10">
    <property type="entry name" value="Cytochrome P450"/>
    <property type="match status" value="1"/>
</dbReference>
<dbReference type="InterPro" id="IPR036396">
    <property type="entry name" value="Cyt_P450_sf"/>
</dbReference>
<keyword evidence="5" id="KW-0560">Oxidoreductase</keyword>
<protein>
    <submittedName>
        <fullName evidence="8">Cytochrome</fullName>
    </submittedName>
</protein>
<dbReference type="PANTHER" id="PTHR46696">
    <property type="entry name" value="P450, PUTATIVE (EUROFUNG)-RELATED"/>
    <property type="match status" value="1"/>
</dbReference>
<accession>A0A1X0DDK8</accession>
<evidence type="ECO:0000256" key="7">
    <source>
        <dbReference type="ARBA" id="ARBA00023033"/>
    </source>
</evidence>
<evidence type="ECO:0000256" key="2">
    <source>
        <dbReference type="ARBA" id="ARBA00010617"/>
    </source>
</evidence>
<evidence type="ECO:0000313" key="9">
    <source>
        <dbReference type="Proteomes" id="UP000192566"/>
    </source>
</evidence>
<reference evidence="8 9" key="1">
    <citation type="submission" date="2017-02" db="EMBL/GenBank/DDBJ databases">
        <title>The new phylogeny of genus Mycobacterium.</title>
        <authorList>
            <person name="Tortoli E."/>
            <person name="Trovato A."/>
            <person name="Cirillo D.M."/>
        </authorList>
    </citation>
    <scope>NUCLEOTIDE SEQUENCE [LARGE SCALE GENOMIC DNA]</scope>
    <source>
        <strain evidence="8 9">DSM 44471</strain>
    </source>
</reference>
<name>A0A1X0DDK8_MYCHE</name>
<dbReference type="STRING" id="53376.BST25_19275"/>
<proteinExistence type="inferred from homology"/>
<dbReference type="SUPFAM" id="SSF48264">
    <property type="entry name" value="Cytochrome P450"/>
    <property type="match status" value="1"/>
</dbReference>
<comment type="caution">
    <text evidence="8">The sequence shown here is derived from an EMBL/GenBank/DDBJ whole genome shotgun (WGS) entry which is preliminary data.</text>
</comment>
<gene>
    <name evidence="8" type="ORF">BST25_19275</name>
</gene>
<dbReference type="GO" id="GO:0006707">
    <property type="term" value="P:cholesterol catabolic process"/>
    <property type="evidence" value="ECO:0007669"/>
    <property type="project" value="TreeGrafter"/>
</dbReference>
<organism evidence="8 9">
    <name type="scientific">Mycobacterium heidelbergense</name>
    <dbReference type="NCBI Taxonomy" id="53376"/>
    <lineage>
        <taxon>Bacteria</taxon>
        <taxon>Bacillati</taxon>
        <taxon>Actinomycetota</taxon>
        <taxon>Actinomycetes</taxon>
        <taxon>Mycobacteriales</taxon>
        <taxon>Mycobacteriaceae</taxon>
        <taxon>Mycobacterium</taxon>
        <taxon>Mycobacterium simiae complex</taxon>
    </lineage>
</organism>
<keyword evidence="7" id="KW-0503">Monooxygenase</keyword>
<keyword evidence="6" id="KW-0408">Iron</keyword>
<dbReference type="GO" id="GO:0036199">
    <property type="term" value="F:cholest-4-en-3-one 26-monooxygenase activity"/>
    <property type="evidence" value="ECO:0007669"/>
    <property type="project" value="TreeGrafter"/>
</dbReference>
<dbReference type="Proteomes" id="UP000192566">
    <property type="component" value="Unassembled WGS sequence"/>
</dbReference>
<dbReference type="GO" id="GO:0008395">
    <property type="term" value="F:steroid hydroxylase activity"/>
    <property type="evidence" value="ECO:0007669"/>
    <property type="project" value="TreeGrafter"/>
</dbReference>
<dbReference type="AlphaFoldDB" id="A0A1X0DDK8"/>
<dbReference type="GO" id="GO:0005506">
    <property type="term" value="F:iron ion binding"/>
    <property type="evidence" value="ECO:0007669"/>
    <property type="project" value="InterPro"/>
</dbReference>
<evidence type="ECO:0000256" key="6">
    <source>
        <dbReference type="ARBA" id="ARBA00023004"/>
    </source>
</evidence>
<evidence type="ECO:0000313" key="8">
    <source>
        <dbReference type="EMBL" id="ORA70427.1"/>
    </source>
</evidence>
<dbReference type="InterPro" id="IPR001128">
    <property type="entry name" value="Cyt_P450"/>
</dbReference>
<dbReference type="PRINTS" id="PR00359">
    <property type="entry name" value="BP450"/>
</dbReference>
<evidence type="ECO:0000256" key="4">
    <source>
        <dbReference type="ARBA" id="ARBA00022723"/>
    </source>
</evidence>
<comment type="similarity">
    <text evidence="2">Belongs to the cytochrome P450 family.</text>
</comment>